<comment type="caution">
    <text evidence="13">The sequence shown here is derived from an EMBL/GenBank/DDBJ whole genome shotgun (WGS) entry which is preliminary data.</text>
</comment>
<dbReference type="GO" id="GO:0032880">
    <property type="term" value="P:regulation of protein localization"/>
    <property type="evidence" value="ECO:0007669"/>
    <property type="project" value="TreeGrafter"/>
</dbReference>
<dbReference type="GO" id="GO:0060271">
    <property type="term" value="P:cilium assembly"/>
    <property type="evidence" value="ECO:0007669"/>
    <property type="project" value="TreeGrafter"/>
</dbReference>
<dbReference type="Pfam" id="PF10149">
    <property type="entry name" value="TM231"/>
    <property type="match status" value="1"/>
</dbReference>
<feature type="transmembrane region" description="Helical" evidence="12">
    <location>
        <begin position="29"/>
        <end position="48"/>
    </location>
</feature>
<evidence type="ECO:0000256" key="3">
    <source>
        <dbReference type="ARBA" id="ARBA00015087"/>
    </source>
</evidence>
<evidence type="ECO:0000256" key="11">
    <source>
        <dbReference type="ARBA" id="ARBA00024803"/>
    </source>
</evidence>
<evidence type="ECO:0000313" key="13">
    <source>
        <dbReference type="EMBL" id="KAF4724687.1"/>
    </source>
</evidence>
<dbReference type="EMBL" id="JABANM010019317">
    <property type="protein sequence ID" value="KAF4724687.1"/>
    <property type="molecule type" value="Genomic_DNA"/>
</dbReference>
<dbReference type="PANTHER" id="PTHR14605">
    <property type="entry name" value="CHST5 PROTEIN"/>
    <property type="match status" value="1"/>
</dbReference>
<reference evidence="13 14" key="1">
    <citation type="submission" date="2020-04" db="EMBL/GenBank/DDBJ databases">
        <title>Perkinsus olseni comparative genomics.</title>
        <authorList>
            <person name="Bogema D.R."/>
        </authorList>
    </citation>
    <scope>NUCLEOTIDE SEQUENCE [LARGE SCALE GENOMIC DNA]</scope>
    <source>
        <strain evidence="13">ATCC PRA-205</strain>
    </source>
</reference>
<evidence type="ECO:0000256" key="1">
    <source>
        <dbReference type="ARBA" id="ARBA00004272"/>
    </source>
</evidence>
<keyword evidence="6 12" id="KW-1133">Transmembrane helix</keyword>
<gene>
    <name evidence="13" type="ORF">FOZ62_025348</name>
</gene>
<evidence type="ECO:0000256" key="6">
    <source>
        <dbReference type="ARBA" id="ARBA00022989"/>
    </source>
</evidence>
<evidence type="ECO:0000256" key="2">
    <source>
        <dbReference type="ARBA" id="ARBA00009082"/>
    </source>
</evidence>
<proteinExistence type="inferred from homology"/>
<organism evidence="13 14">
    <name type="scientific">Perkinsus olseni</name>
    <name type="common">Perkinsus atlanticus</name>
    <dbReference type="NCBI Taxonomy" id="32597"/>
    <lineage>
        <taxon>Eukaryota</taxon>
        <taxon>Sar</taxon>
        <taxon>Alveolata</taxon>
        <taxon>Perkinsozoa</taxon>
        <taxon>Perkinsea</taxon>
        <taxon>Perkinsida</taxon>
        <taxon>Perkinsidae</taxon>
        <taxon>Perkinsus</taxon>
    </lineage>
</organism>
<dbReference type="PANTHER" id="PTHR14605:SF1">
    <property type="entry name" value="TRANSMEMBRANE PROTEIN 231"/>
    <property type="match status" value="1"/>
</dbReference>
<dbReference type="GO" id="GO:0060170">
    <property type="term" value="C:ciliary membrane"/>
    <property type="evidence" value="ECO:0007669"/>
    <property type="project" value="UniProtKB-SubCell"/>
</dbReference>
<feature type="transmembrane region" description="Helical" evidence="12">
    <location>
        <begin position="267"/>
        <end position="289"/>
    </location>
</feature>
<evidence type="ECO:0000256" key="12">
    <source>
        <dbReference type="SAM" id="Phobius"/>
    </source>
</evidence>
<dbReference type="AlphaFoldDB" id="A0A7J6RVI6"/>
<protein>
    <recommendedName>
        <fullName evidence="3">Transmembrane protein 231</fullName>
    </recommendedName>
</protein>
<keyword evidence="4" id="KW-1003">Cell membrane</keyword>
<sequence length="318" mass="34977">MMLPFFPAKVHSEPYAAHFVATSRCSCAYCLWLVMAVIGLVVPLILALQGDALWVRSATYHERPVVNFTDTFYLLADGQPRASAGPGLTTIANSSDVTVRSSGDVEHIQLEVTIPDGRGDITSLHFVGEFRMELSKKRRIASHTAVGAEFVRPGGVASSSRLDAWLRLELVQKDALDEDRLAGSESLLGQASSRLSSEEGSSDDFLVALGALQASQGVTLVGSRVFPDVWSNPSSADNATVFTARITFVIPEQIVYYRMEGFETWKFAWVQYLSLLVPMYILTTCVLSFCYRNNIVRTFVVDPLTSRRLVVGERIKAA</sequence>
<accession>A0A7J6RVI6</accession>
<dbReference type="GO" id="GO:0035869">
    <property type="term" value="C:ciliary transition zone"/>
    <property type="evidence" value="ECO:0007669"/>
    <property type="project" value="TreeGrafter"/>
</dbReference>
<comment type="function">
    <text evidence="11">Transmembrane component of the tectonic-like complex, a complex localized at the transition zone of primary cilia and acting as a barrier that prevents diffusion of transmembrane proteins between the cilia and plasma membranes. Required for ciliogenesis and sonic hedgehog/SHH signaling.</text>
</comment>
<evidence type="ECO:0000256" key="8">
    <source>
        <dbReference type="ARBA" id="ARBA00023136"/>
    </source>
</evidence>
<evidence type="ECO:0000256" key="9">
    <source>
        <dbReference type="ARBA" id="ARBA00023180"/>
    </source>
</evidence>
<keyword evidence="9" id="KW-0325">Glycoprotein</keyword>
<evidence type="ECO:0000313" key="14">
    <source>
        <dbReference type="Proteomes" id="UP000574390"/>
    </source>
</evidence>
<keyword evidence="7" id="KW-0969">Cilium</keyword>
<comment type="subcellular location">
    <subcellularLocation>
        <location evidence="1">Cell projection</location>
        <location evidence="1">Cilium membrane</location>
        <topology evidence="1">Multi-pass membrane protein</topology>
    </subcellularLocation>
</comment>
<dbReference type="Proteomes" id="UP000574390">
    <property type="component" value="Unassembled WGS sequence"/>
</dbReference>
<comment type="similarity">
    <text evidence="2">Belongs to the TMEM231 family.</text>
</comment>
<evidence type="ECO:0000256" key="10">
    <source>
        <dbReference type="ARBA" id="ARBA00023273"/>
    </source>
</evidence>
<keyword evidence="8 12" id="KW-0472">Membrane</keyword>
<evidence type="ECO:0000256" key="7">
    <source>
        <dbReference type="ARBA" id="ARBA00023069"/>
    </source>
</evidence>
<name>A0A7J6RVI6_PEROL</name>
<keyword evidence="10" id="KW-0966">Cell projection</keyword>
<dbReference type="InterPro" id="IPR019306">
    <property type="entry name" value="TMEM231"/>
</dbReference>
<keyword evidence="5 12" id="KW-0812">Transmembrane</keyword>
<evidence type="ECO:0000256" key="4">
    <source>
        <dbReference type="ARBA" id="ARBA00022475"/>
    </source>
</evidence>
<evidence type="ECO:0000256" key="5">
    <source>
        <dbReference type="ARBA" id="ARBA00022692"/>
    </source>
</evidence>